<gene>
    <name evidence="1" type="ORF">B841_07780</name>
</gene>
<dbReference type="PATRIC" id="fig|1224163.3.peg.1561"/>
<dbReference type="Proteomes" id="UP000015388">
    <property type="component" value="Chromosome"/>
</dbReference>
<dbReference type="EMBL" id="CP003924">
    <property type="protein sequence ID" value="AGS35029.1"/>
    <property type="molecule type" value="Genomic_DNA"/>
</dbReference>
<accession>S5SV26</accession>
<organism evidence="1 2">
    <name type="scientific">Corynebacterium maris DSM 45190</name>
    <dbReference type="NCBI Taxonomy" id="1224163"/>
    <lineage>
        <taxon>Bacteria</taxon>
        <taxon>Bacillati</taxon>
        <taxon>Actinomycetota</taxon>
        <taxon>Actinomycetes</taxon>
        <taxon>Mycobacteriales</taxon>
        <taxon>Corynebacteriaceae</taxon>
        <taxon>Corynebacterium</taxon>
    </lineage>
</organism>
<evidence type="ECO:0008006" key="3">
    <source>
        <dbReference type="Google" id="ProtNLM"/>
    </source>
</evidence>
<dbReference type="AlphaFoldDB" id="S5SV26"/>
<sequence length="362" mass="38429">MLTFAFLANLAAQEASGDPAASISVERVTHRLAGSAESDSVMLGLLPTADAAAADALPMSPLGYPLIPSTQPADATADGFFDFLGFVHISLPQLEERHILEFEIVLDADLQPLPGEDLSPEARDTIAALLSGVEHVARLRGRSVLQLSIMHPAGQRPGTGAMAEVLRGHGYRAGLAEMQSVLTVPEHDPTDPPAGYRVQILEDYRVPPELIDDVAALFTTASTDVPHGTMSTEPARWDARRLADAAARLHDRGGRQLMALLIDPGGEAHALSEFLWHAGSRPDVVEQGATIVARGRRRRGLGTAATHWGLAALRTAWPDAERVYSSEATDDPAMAAILTALGATPISGSSSWEKTLGEKTVD</sequence>
<dbReference type="SUPFAM" id="SSF55729">
    <property type="entry name" value="Acyl-CoA N-acyltransferases (Nat)"/>
    <property type="match status" value="1"/>
</dbReference>
<reference evidence="1 2" key="1">
    <citation type="submission" date="2012-11" db="EMBL/GenBank/DDBJ databases">
        <title>The complete genome sequence of Corynebacterium maris Coryn-1 (=DSM 45190).</title>
        <authorList>
            <person name="Schaffert L."/>
            <person name="Albersmeier A."/>
            <person name="Kalinowski J."/>
            <person name="Ruckert C."/>
        </authorList>
    </citation>
    <scope>NUCLEOTIDE SEQUENCE [LARGE SCALE GENOMIC DNA]</scope>
    <source>
        <strain evidence="2">Coryn-1</strain>
    </source>
</reference>
<dbReference type="Gene3D" id="3.40.630.30">
    <property type="match status" value="1"/>
</dbReference>
<keyword evidence="2" id="KW-1185">Reference proteome</keyword>
<dbReference type="KEGG" id="cmd:B841_07780"/>
<dbReference type="HOGENOM" id="CLU_063634_0_0_11"/>
<evidence type="ECO:0000313" key="1">
    <source>
        <dbReference type="EMBL" id="AGS35029.1"/>
    </source>
</evidence>
<proteinExistence type="predicted"/>
<dbReference type="InterPro" id="IPR016181">
    <property type="entry name" value="Acyl_CoA_acyltransferase"/>
</dbReference>
<dbReference type="STRING" id="1224163.B841_07780"/>
<dbReference type="eggNOG" id="COG1670">
    <property type="taxonomic scope" value="Bacteria"/>
</dbReference>
<name>S5SV26_9CORY</name>
<protein>
    <recommendedName>
        <fullName evidence="3">N-acetyltransferase domain-containing protein</fullName>
    </recommendedName>
</protein>
<evidence type="ECO:0000313" key="2">
    <source>
        <dbReference type="Proteomes" id="UP000015388"/>
    </source>
</evidence>